<reference evidence="8 9" key="1">
    <citation type="submission" date="2024-02" db="EMBL/GenBank/DDBJ databases">
        <authorList>
            <person name="Vignale AGUSTIN F."/>
            <person name="Sosa J E."/>
            <person name="Modenutti C."/>
        </authorList>
    </citation>
    <scope>NUCLEOTIDE SEQUENCE [LARGE SCALE GENOMIC DNA]</scope>
</reference>
<dbReference type="InterPro" id="IPR001609">
    <property type="entry name" value="Myosin_head_motor_dom-like"/>
</dbReference>
<comment type="caution">
    <text evidence="8">The sequence shown here is derived from an EMBL/GenBank/DDBJ whole genome shotgun (WGS) entry which is preliminary data.</text>
</comment>
<evidence type="ECO:0000256" key="3">
    <source>
        <dbReference type="ARBA" id="ARBA00023123"/>
    </source>
</evidence>
<dbReference type="PANTHER" id="PTHR13140:SF836">
    <property type="entry name" value="MYOSIN-6"/>
    <property type="match status" value="1"/>
</dbReference>
<dbReference type="PRINTS" id="PR00193">
    <property type="entry name" value="MYOSINHEAVY"/>
</dbReference>
<dbReference type="GO" id="GO:0016459">
    <property type="term" value="C:myosin complex"/>
    <property type="evidence" value="ECO:0007669"/>
    <property type="project" value="UniProtKB-KW"/>
</dbReference>
<comment type="similarity">
    <text evidence="6">Belongs to the TRAFAC class myosin-kinesin ATPase superfamily. Myosin family.</text>
</comment>
<proteinExistence type="inferred from homology"/>
<dbReference type="GO" id="GO:0005524">
    <property type="term" value="F:ATP binding"/>
    <property type="evidence" value="ECO:0007669"/>
    <property type="project" value="UniProtKB-KW"/>
</dbReference>
<keyword evidence="1" id="KW-0547">Nucleotide-binding</keyword>
<accession>A0ABC8QTJ1</accession>
<keyword evidence="4" id="KW-0505">Motor protein</keyword>
<gene>
    <name evidence="8" type="ORF">ILEXP_LOCUS3019</name>
</gene>
<keyword evidence="2" id="KW-0067">ATP-binding</keyword>
<dbReference type="Gene3D" id="3.40.850.10">
    <property type="entry name" value="Kinesin motor domain"/>
    <property type="match status" value="1"/>
</dbReference>
<evidence type="ECO:0000256" key="6">
    <source>
        <dbReference type="PROSITE-ProRule" id="PRU00782"/>
    </source>
</evidence>
<dbReference type="PANTHER" id="PTHR13140">
    <property type="entry name" value="MYOSIN"/>
    <property type="match status" value="1"/>
</dbReference>
<dbReference type="Pfam" id="PF00063">
    <property type="entry name" value="Myosin_head"/>
    <property type="match status" value="1"/>
</dbReference>
<dbReference type="InterPro" id="IPR036961">
    <property type="entry name" value="Kinesin_motor_dom_sf"/>
</dbReference>
<evidence type="ECO:0000256" key="5">
    <source>
        <dbReference type="ARBA" id="ARBA00023203"/>
    </source>
</evidence>
<sequence length="274" mass="30101">MMTQYKGAAFGELSPQSHPFVFVDAAYSGESGAGETESTKLLMRYLAYLGGRVASEGRTSNPVLEAFGNANTVRNNVNAVRNNSSEVMHLFSRFTASDNCPLSPLSLCRCTSIADNNEQLPSHLLFRLTASDKRPLFFSLCTTAYPLPMTVRSCPATAYFKVPLALCLWIVVVILEPGGVAIGEGYGYDHDMTIERRPSAFIMLRDQVGTTMSGMFYCDLQKYKLANPITFHDLNQLNCYELDGIDDSKESVATRWAMDVVGISTKEQVLIGVG</sequence>
<feature type="domain" description="Myosin motor" evidence="7">
    <location>
        <begin position="1"/>
        <end position="274"/>
    </location>
</feature>
<dbReference type="Gene3D" id="1.10.10.820">
    <property type="match status" value="1"/>
</dbReference>
<dbReference type="AlphaFoldDB" id="A0ABC8QTJ1"/>
<dbReference type="SUPFAM" id="SSF52540">
    <property type="entry name" value="P-loop containing nucleoside triphosphate hydrolases"/>
    <property type="match status" value="2"/>
</dbReference>
<dbReference type="PROSITE" id="PS51456">
    <property type="entry name" value="MYOSIN_MOTOR"/>
    <property type="match status" value="1"/>
</dbReference>
<evidence type="ECO:0000313" key="8">
    <source>
        <dbReference type="EMBL" id="CAK9136049.1"/>
    </source>
</evidence>
<evidence type="ECO:0000256" key="1">
    <source>
        <dbReference type="ARBA" id="ARBA00022741"/>
    </source>
</evidence>
<dbReference type="GO" id="GO:0003779">
    <property type="term" value="F:actin binding"/>
    <property type="evidence" value="ECO:0007669"/>
    <property type="project" value="UniProtKB-KW"/>
</dbReference>
<protein>
    <recommendedName>
        <fullName evidence="7">Myosin motor domain-containing protein</fullName>
    </recommendedName>
</protein>
<keyword evidence="9" id="KW-1185">Reference proteome</keyword>
<dbReference type="Proteomes" id="UP001642360">
    <property type="component" value="Unassembled WGS sequence"/>
</dbReference>
<dbReference type="InterPro" id="IPR027417">
    <property type="entry name" value="P-loop_NTPase"/>
</dbReference>
<keyword evidence="5 6" id="KW-0009">Actin-binding</keyword>
<evidence type="ECO:0000256" key="2">
    <source>
        <dbReference type="ARBA" id="ARBA00022840"/>
    </source>
</evidence>
<organism evidence="8 9">
    <name type="scientific">Ilex paraguariensis</name>
    <name type="common">yerba mate</name>
    <dbReference type="NCBI Taxonomy" id="185542"/>
    <lineage>
        <taxon>Eukaryota</taxon>
        <taxon>Viridiplantae</taxon>
        <taxon>Streptophyta</taxon>
        <taxon>Embryophyta</taxon>
        <taxon>Tracheophyta</taxon>
        <taxon>Spermatophyta</taxon>
        <taxon>Magnoliopsida</taxon>
        <taxon>eudicotyledons</taxon>
        <taxon>Gunneridae</taxon>
        <taxon>Pentapetalae</taxon>
        <taxon>asterids</taxon>
        <taxon>campanulids</taxon>
        <taxon>Aquifoliales</taxon>
        <taxon>Aquifoliaceae</taxon>
        <taxon>Ilex</taxon>
    </lineage>
</organism>
<keyword evidence="3 6" id="KW-0518">Myosin</keyword>
<name>A0ABC8QTJ1_9AQUA</name>
<evidence type="ECO:0000313" key="9">
    <source>
        <dbReference type="Proteomes" id="UP001642360"/>
    </source>
</evidence>
<dbReference type="EMBL" id="CAUOFW020000732">
    <property type="protein sequence ID" value="CAK9136049.1"/>
    <property type="molecule type" value="Genomic_DNA"/>
</dbReference>
<evidence type="ECO:0000256" key="4">
    <source>
        <dbReference type="ARBA" id="ARBA00023175"/>
    </source>
</evidence>
<comment type="caution">
    <text evidence="6">Lacks conserved residue(s) required for the propagation of feature annotation.</text>
</comment>
<evidence type="ECO:0000259" key="7">
    <source>
        <dbReference type="PROSITE" id="PS51456"/>
    </source>
</evidence>